<dbReference type="PRINTS" id="PR00368">
    <property type="entry name" value="FADPNR"/>
</dbReference>
<dbReference type="PRINTS" id="PR00411">
    <property type="entry name" value="PNDRDTASEI"/>
</dbReference>
<keyword evidence="4" id="KW-0560">Oxidoreductase</keyword>
<evidence type="ECO:0000313" key="6">
    <source>
        <dbReference type="EMBL" id="KAK4042919.1"/>
    </source>
</evidence>
<name>A0AAN6STW1_9PEZI</name>
<reference evidence="7" key="1">
    <citation type="journal article" date="2023" name="Mol. Phylogenet. Evol.">
        <title>Genome-scale phylogeny and comparative genomics of the fungal order Sordariales.</title>
        <authorList>
            <person name="Hensen N."/>
            <person name="Bonometti L."/>
            <person name="Westerberg I."/>
            <person name="Brannstrom I.O."/>
            <person name="Guillou S."/>
            <person name="Cros-Aarteil S."/>
            <person name="Calhoun S."/>
            <person name="Haridas S."/>
            <person name="Kuo A."/>
            <person name="Mondo S."/>
            <person name="Pangilinan J."/>
            <person name="Riley R."/>
            <person name="LaButti K."/>
            <person name="Andreopoulos B."/>
            <person name="Lipzen A."/>
            <person name="Chen C."/>
            <person name="Yan M."/>
            <person name="Daum C."/>
            <person name="Ng V."/>
            <person name="Clum A."/>
            <person name="Steindorff A."/>
            <person name="Ohm R.A."/>
            <person name="Martin F."/>
            <person name="Silar P."/>
            <person name="Natvig D.O."/>
            <person name="Lalanne C."/>
            <person name="Gautier V."/>
            <person name="Ament-Velasquez S.L."/>
            <person name="Kruys A."/>
            <person name="Hutchinson M.I."/>
            <person name="Powell A.J."/>
            <person name="Barry K."/>
            <person name="Miller A.N."/>
            <person name="Grigoriev I.V."/>
            <person name="Debuchy R."/>
            <person name="Gladieux P."/>
            <person name="Hiltunen Thoren M."/>
            <person name="Johannesson H."/>
        </authorList>
    </citation>
    <scope>NUCLEOTIDE SEQUENCE [LARGE SCALE GENOMIC DNA]</scope>
    <source>
        <strain evidence="7">CBS 284.82</strain>
    </source>
</reference>
<evidence type="ECO:0000256" key="3">
    <source>
        <dbReference type="ARBA" id="ARBA00022827"/>
    </source>
</evidence>
<feature type="domain" description="FAD/NAD(P)-binding" evidence="5">
    <location>
        <begin position="4"/>
        <end position="294"/>
    </location>
</feature>
<protein>
    <recommendedName>
        <fullName evidence="5">FAD/NAD(P)-binding domain-containing protein</fullName>
    </recommendedName>
</protein>
<dbReference type="PANTHER" id="PTHR43735:SF3">
    <property type="entry name" value="FERROPTOSIS SUPPRESSOR PROTEIN 1"/>
    <property type="match status" value="1"/>
</dbReference>
<dbReference type="EMBL" id="MU854334">
    <property type="protein sequence ID" value="KAK4042919.1"/>
    <property type="molecule type" value="Genomic_DNA"/>
</dbReference>
<dbReference type="Pfam" id="PF07992">
    <property type="entry name" value="Pyr_redox_2"/>
    <property type="match status" value="1"/>
</dbReference>
<dbReference type="GO" id="GO:0005737">
    <property type="term" value="C:cytoplasm"/>
    <property type="evidence" value="ECO:0007669"/>
    <property type="project" value="TreeGrafter"/>
</dbReference>
<dbReference type="InterPro" id="IPR023753">
    <property type="entry name" value="FAD/NAD-binding_dom"/>
</dbReference>
<comment type="similarity">
    <text evidence="1">Belongs to the FAD-dependent oxidoreductase family.</text>
</comment>
<sequence>MAKTVVILGAGYAGVPIAHYLLKHTAAKAKGLKVILVAPNTHMYWNVASVRGILPNMMGDDKLFLPIAPAFAKYPSDQYEFVRGVAESVDPSANVVEVRGNDGSARMIQYDELVIATGSSFKGDMPFKNLSSTEETKDALHGWAQRIASANSIVVAGAGATGIEIAGELGQEYAVTGKKQITLVCDQDLPLSIKFRRDVRETAKKELERLKVKVITNAKVSSPAGSKTLTLTKTSASASTPTTLQADLLIPTYGITPNTSFLPASMLDARGYVVQTTRLRAQGHDNIFVVGDAGNLQDPQGVHADAQAVHVVRLIEARLLAGQQGSLGKEEEEYKPADKIMFAATLGRNKGTGQVGNWKLWGLLVWFLKGRYLGTDVAGEFVRGERTLSVKAW</sequence>
<accession>A0AAN6STW1</accession>
<evidence type="ECO:0000256" key="2">
    <source>
        <dbReference type="ARBA" id="ARBA00022630"/>
    </source>
</evidence>
<evidence type="ECO:0000313" key="7">
    <source>
        <dbReference type="Proteomes" id="UP001303115"/>
    </source>
</evidence>
<dbReference type="SUPFAM" id="SSF51905">
    <property type="entry name" value="FAD/NAD(P)-binding domain"/>
    <property type="match status" value="1"/>
</dbReference>
<dbReference type="Proteomes" id="UP001303115">
    <property type="component" value="Unassembled WGS sequence"/>
</dbReference>
<dbReference type="PANTHER" id="PTHR43735">
    <property type="entry name" value="APOPTOSIS-INDUCING FACTOR 1"/>
    <property type="match status" value="1"/>
</dbReference>
<keyword evidence="2" id="KW-0285">Flavoprotein</keyword>
<dbReference type="GO" id="GO:0050660">
    <property type="term" value="F:flavin adenine dinucleotide binding"/>
    <property type="evidence" value="ECO:0007669"/>
    <property type="project" value="TreeGrafter"/>
</dbReference>
<evidence type="ECO:0000256" key="1">
    <source>
        <dbReference type="ARBA" id="ARBA00006442"/>
    </source>
</evidence>
<evidence type="ECO:0000256" key="4">
    <source>
        <dbReference type="ARBA" id="ARBA00023002"/>
    </source>
</evidence>
<dbReference type="AlphaFoldDB" id="A0AAN6STW1"/>
<gene>
    <name evidence="6" type="ORF">C8A01DRAFT_44135</name>
</gene>
<dbReference type="InterPro" id="IPR036188">
    <property type="entry name" value="FAD/NAD-bd_sf"/>
</dbReference>
<evidence type="ECO:0000259" key="5">
    <source>
        <dbReference type="Pfam" id="PF07992"/>
    </source>
</evidence>
<comment type="caution">
    <text evidence="6">The sequence shown here is derived from an EMBL/GenBank/DDBJ whole genome shotgun (WGS) entry which is preliminary data.</text>
</comment>
<keyword evidence="7" id="KW-1185">Reference proteome</keyword>
<organism evidence="6 7">
    <name type="scientific">Parachaetomium inaequale</name>
    <dbReference type="NCBI Taxonomy" id="2588326"/>
    <lineage>
        <taxon>Eukaryota</taxon>
        <taxon>Fungi</taxon>
        <taxon>Dikarya</taxon>
        <taxon>Ascomycota</taxon>
        <taxon>Pezizomycotina</taxon>
        <taxon>Sordariomycetes</taxon>
        <taxon>Sordariomycetidae</taxon>
        <taxon>Sordariales</taxon>
        <taxon>Chaetomiaceae</taxon>
        <taxon>Parachaetomium</taxon>
    </lineage>
</organism>
<proteinExistence type="inferred from homology"/>
<dbReference type="Gene3D" id="3.50.50.100">
    <property type="match status" value="1"/>
</dbReference>
<dbReference type="GO" id="GO:0004174">
    <property type="term" value="F:electron-transferring-flavoprotein dehydrogenase activity"/>
    <property type="evidence" value="ECO:0007669"/>
    <property type="project" value="TreeGrafter"/>
</dbReference>
<keyword evidence="3" id="KW-0274">FAD</keyword>